<comment type="caution">
    <text evidence="2">The sequence shown here is derived from an EMBL/GenBank/DDBJ whole genome shotgun (WGS) entry which is preliminary data.</text>
</comment>
<name>A0ABP0IG20_9DINO</name>
<evidence type="ECO:0000313" key="2">
    <source>
        <dbReference type="EMBL" id="CAK9001535.1"/>
    </source>
</evidence>
<feature type="compositionally biased region" description="Low complexity" evidence="1">
    <location>
        <begin position="110"/>
        <end position="124"/>
    </location>
</feature>
<dbReference type="SUPFAM" id="SSF53474">
    <property type="entry name" value="alpha/beta-Hydrolases"/>
    <property type="match status" value="1"/>
</dbReference>
<evidence type="ECO:0000256" key="1">
    <source>
        <dbReference type="SAM" id="MobiDB-lite"/>
    </source>
</evidence>
<feature type="region of interest" description="Disordered" evidence="1">
    <location>
        <begin position="1"/>
        <end position="24"/>
    </location>
</feature>
<gene>
    <name evidence="2" type="ORF">CCMP2556_LOCUS6514</name>
</gene>
<dbReference type="EMBL" id="CAXAMN010002836">
    <property type="protein sequence ID" value="CAK9001535.1"/>
    <property type="molecule type" value="Genomic_DNA"/>
</dbReference>
<organism evidence="2 3">
    <name type="scientific">Durusdinium trenchii</name>
    <dbReference type="NCBI Taxonomy" id="1381693"/>
    <lineage>
        <taxon>Eukaryota</taxon>
        <taxon>Sar</taxon>
        <taxon>Alveolata</taxon>
        <taxon>Dinophyceae</taxon>
        <taxon>Suessiales</taxon>
        <taxon>Symbiodiniaceae</taxon>
        <taxon>Durusdinium</taxon>
    </lineage>
</organism>
<evidence type="ECO:0000313" key="3">
    <source>
        <dbReference type="Proteomes" id="UP001642484"/>
    </source>
</evidence>
<sequence>MTSRSRSPRREAGTPSASISGVGSSGAFGFLSRASAALSAATLVFSSRAKASPEVPEKEVQVRAAEKAEVLTKAAAELASPPKPAEPSTNELPLAQAGPVGPVPIERPDSAATPPAEEGTAASEAAEAEESQCFGCGKSVPSSELRQHLESSEKCLSTAWQAAVNAVGCMPGASTTLWCPACPDAFLGKWTGSVSKAPALLRHAASASKAGLKESAGAAKWTLCGPDGSLCGMCGKRRKKDTLVAERKTCGMSEGKGNTDQADIHFQFLEVKRSVSAFSASASTTVSSTASTSTCSEPSGNTPWESFVPVTLAKGVVEQRLELPCDGPPGKLSVVVYAPQGAVFQREAAVLCCAGCYECLEGPSCLYNHLASELPQKGYTVIQLAYRPPADDEEEAAEDVMTCIDWLAAQKFRSVLLIGWSMGSAAVIEAAYLRRHLKFLVGVITLAAQTCGTRNAKHLQVPLLALHGEQDNVLPSESSKTLVQRAGEGARLQLFGKDTHRMESALPCVLDFIASVVPAFKKSRSSQAW</sequence>
<reference evidence="2 3" key="1">
    <citation type="submission" date="2024-02" db="EMBL/GenBank/DDBJ databases">
        <authorList>
            <person name="Chen Y."/>
            <person name="Shah S."/>
            <person name="Dougan E. K."/>
            <person name="Thang M."/>
            <person name="Chan C."/>
        </authorList>
    </citation>
    <scope>NUCLEOTIDE SEQUENCE [LARGE SCALE GENOMIC DNA]</scope>
</reference>
<protein>
    <submittedName>
        <fullName evidence="2">Uncharacterized protein</fullName>
    </submittedName>
</protein>
<keyword evidence="3" id="KW-1185">Reference proteome</keyword>
<feature type="region of interest" description="Disordered" evidence="1">
    <location>
        <begin position="76"/>
        <end position="124"/>
    </location>
</feature>
<dbReference type="InterPro" id="IPR029058">
    <property type="entry name" value="AB_hydrolase_fold"/>
</dbReference>
<dbReference type="Gene3D" id="3.40.50.1820">
    <property type="entry name" value="alpha/beta hydrolase"/>
    <property type="match status" value="1"/>
</dbReference>
<accession>A0ABP0IG20</accession>
<proteinExistence type="predicted"/>
<dbReference type="Proteomes" id="UP001642484">
    <property type="component" value="Unassembled WGS sequence"/>
</dbReference>